<sequence>MFFQFVTSGGDSPIGVGLDASNHCITQAYDVEQLFGLTDK</sequence>
<evidence type="ECO:0000313" key="1">
    <source>
        <dbReference type="EMBL" id="MDM4016066.1"/>
    </source>
</evidence>
<name>A0ABT7PIP6_9BACT</name>
<gene>
    <name evidence="1" type="ORF">QTN89_11530</name>
</gene>
<proteinExistence type="predicted"/>
<protein>
    <submittedName>
        <fullName evidence="1">Uncharacterized protein</fullName>
    </submittedName>
</protein>
<accession>A0ABT7PIP6</accession>
<comment type="caution">
    <text evidence="1">The sequence shown here is derived from an EMBL/GenBank/DDBJ whole genome shotgun (WGS) entry which is preliminary data.</text>
</comment>
<reference evidence="1 2" key="1">
    <citation type="submission" date="2023-06" db="EMBL/GenBank/DDBJ databases">
        <title>Roseiconus lacunae JC819 isolated from Gulf of Mannar region, Tamil Nadu.</title>
        <authorList>
            <person name="Pk S."/>
            <person name="Ch S."/>
            <person name="Ch V.R."/>
        </authorList>
    </citation>
    <scope>NUCLEOTIDE SEQUENCE [LARGE SCALE GENOMIC DNA]</scope>
    <source>
        <strain evidence="1 2">JC819</strain>
    </source>
</reference>
<dbReference type="EMBL" id="JASZZN010000007">
    <property type="protein sequence ID" value="MDM4016066.1"/>
    <property type="molecule type" value="Genomic_DNA"/>
</dbReference>
<dbReference type="Proteomes" id="UP001239462">
    <property type="component" value="Unassembled WGS sequence"/>
</dbReference>
<dbReference type="RefSeq" id="WP_261345061.1">
    <property type="nucleotide sequence ID" value="NZ_JAJMQV010000085.1"/>
</dbReference>
<organism evidence="1 2">
    <name type="scientific">Roseiconus lacunae</name>
    <dbReference type="NCBI Taxonomy" id="2605694"/>
    <lineage>
        <taxon>Bacteria</taxon>
        <taxon>Pseudomonadati</taxon>
        <taxon>Planctomycetota</taxon>
        <taxon>Planctomycetia</taxon>
        <taxon>Pirellulales</taxon>
        <taxon>Pirellulaceae</taxon>
        <taxon>Roseiconus</taxon>
    </lineage>
</organism>
<keyword evidence="2" id="KW-1185">Reference proteome</keyword>
<evidence type="ECO:0000313" key="2">
    <source>
        <dbReference type="Proteomes" id="UP001239462"/>
    </source>
</evidence>